<dbReference type="InterPro" id="IPR023375">
    <property type="entry name" value="ADC_dom_sf"/>
</dbReference>
<organism evidence="1 2">
    <name type="scientific">Acinetobacter tianfuensis</name>
    <dbReference type="NCBI Taxonomy" id="2419603"/>
    <lineage>
        <taxon>Bacteria</taxon>
        <taxon>Pseudomonadati</taxon>
        <taxon>Pseudomonadota</taxon>
        <taxon>Gammaproteobacteria</taxon>
        <taxon>Moraxellales</taxon>
        <taxon>Moraxellaceae</taxon>
        <taxon>Acinetobacter</taxon>
    </lineage>
</organism>
<dbReference type="GO" id="GO:0016829">
    <property type="term" value="F:lyase activity"/>
    <property type="evidence" value="ECO:0007669"/>
    <property type="project" value="InterPro"/>
</dbReference>
<reference evidence="1 2" key="1">
    <citation type="submission" date="2018-09" db="EMBL/GenBank/DDBJ databases">
        <title>The draft genome of Acinetobacter spp. strains.</title>
        <authorList>
            <person name="Qin J."/>
            <person name="Feng Y."/>
            <person name="Zong Z."/>
        </authorList>
    </citation>
    <scope>NUCLEOTIDE SEQUENCE [LARGE SCALE GENOMIC DNA]</scope>
    <source>
        <strain evidence="1 2">WCHAc060012</strain>
    </source>
</reference>
<dbReference type="Proteomes" id="UP000282388">
    <property type="component" value="Unassembled WGS sequence"/>
</dbReference>
<name>A0A3A8E615_9GAMM</name>
<gene>
    <name evidence="1" type="ORF">D7V32_11990</name>
</gene>
<dbReference type="Gene3D" id="2.40.400.10">
    <property type="entry name" value="Acetoacetate decarboxylase-like"/>
    <property type="match status" value="1"/>
</dbReference>
<dbReference type="InterPro" id="IPR010451">
    <property type="entry name" value="Acetoacetate_decarboxylase"/>
</dbReference>
<dbReference type="RefSeq" id="WP_120403096.1">
    <property type="nucleotide sequence ID" value="NZ_RAXV01000026.1"/>
</dbReference>
<sequence length="223" mass="25675">MNIRNQPAAHIVHEPPWPLHGHAYILNYWLSPALIKTAAEFRLAPSPIGRVIQVMLVRYHDSPVGPYDELLLLDHPLISKRMLSTIPKIYVSSQISVDHGQTLWGIPKELAAFSWQENELTLSCTVSIQNQNLSIHIKKPKRNRSFYINSNHLPASILKIRQSWQGQRYQFTPQFRGRFSKISSAEWQSNPLLFPDLNKARLLQSFSVPEFSMIFPKALICKK</sequence>
<protein>
    <recommendedName>
        <fullName evidence="3">Acetoacetate decarboxylase</fullName>
    </recommendedName>
</protein>
<comment type="caution">
    <text evidence="1">The sequence shown here is derived from an EMBL/GenBank/DDBJ whole genome shotgun (WGS) entry which is preliminary data.</text>
</comment>
<evidence type="ECO:0000313" key="1">
    <source>
        <dbReference type="EMBL" id="RKG30277.1"/>
    </source>
</evidence>
<dbReference type="OrthoDB" id="323772at2"/>
<dbReference type="SUPFAM" id="SSF160104">
    <property type="entry name" value="Acetoacetate decarboxylase-like"/>
    <property type="match status" value="1"/>
</dbReference>
<dbReference type="PANTHER" id="PTHR40518">
    <property type="entry name" value="ACETOACETATE DECARBOXYLASE"/>
    <property type="match status" value="1"/>
</dbReference>
<dbReference type="AlphaFoldDB" id="A0A3A8E615"/>
<accession>A0A3A8E615</accession>
<proteinExistence type="predicted"/>
<dbReference type="EMBL" id="RAXV01000026">
    <property type="protein sequence ID" value="RKG30277.1"/>
    <property type="molecule type" value="Genomic_DNA"/>
</dbReference>
<keyword evidence="2" id="KW-1185">Reference proteome</keyword>
<evidence type="ECO:0008006" key="3">
    <source>
        <dbReference type="Google" id="ProtNLM"/>
    </source>
</evidence>
<dbReference type="PANTHER" id="PTHR40518:SF1">
    <property type="entry name" value="ACETOACETATE DECARBOXYLASE"/>
    <property type="match status" value="1"/>
</dbReference>
<evidence type="ECO:0000313" key="2">
    <source>
        <dbReference type="Proteomes" id="UP000282388"/>
    </source>
</evidence>
<dbReference type="Pfam" id="PF06314">
    <property type="entry name" value="ADC"/>
    <property type="match status" value="1"/>
</dbReference>